<gene>
    <name evidence="2" type="ORF">FANTH_10136</name>
</gene>
<evidence type="ECO:0000313" key="2">
    <source>
        <dbReference type="EMBL" id="KAF5238893.1"/>
    </source>
</evidence>
<keyword evidence="3" id="KW-1185">Reference proteome</keyword>
<feature type="signal peptide" evidence="1">
    <location>
        <begin position="1"/>
        <end position="18"/>
    </location>
</feature>
<dbReference type="EMBL" id="JABEVY010000281">
    <property type="protein sequence ID" value="KAF5238893.1"/>
    <property type="molecule type" value="Genomic_DNA"/>
</dbReference>
<dbReference type="Proteomes" id="UP000573603">
    <property type="component" value="Unassembled WGS sequence"/>
</dbReference>
<feature type="chain" id="PRO_5034248103" evidence="1">
    <location>
        <begin position="19"/>
        <end position="242"/>
    </location>
</feature>
<accession>A0A8H5DWZ1</accession>
<name>A0A8H5DWZ1_9HYPO</name>
<reference evidence="2 3" key="1">
    <citation type="journal article" date="2020" name="BMC Genomics">
        <title>Correction to: Identification and distribution of gene clusters required for synthesis of sphingolipid metabolism inhibitors in diverse species of the filamentous fungus Fusarium.</title>
        <authorList>
            <person name="Kim H.S."/>
            <person name="Lohmar J.M."/>
            <person name="Busman M."/>
            <person name="Brown D.W."/>
            <person name="Naumann T.A."/>
            <person name="Divon H.H."/>
            <person name="Lysoe E."/>
            <person name="Uhlig S."/>
            <person name="Proctor R.H."/>
        </authorList>
    </citation>
    <scope>NUCLEOTIDE SEQUENCE [LARGE SCALE GENOMIC DNA]</scope>
    <source>
        <strain evidence="2 3">NRRL 25214</strain>
    </source>
</reference>
<sequence>MKLSATILALHLPSLGLASVYNNWAFSNIPSAGLGDITFPISMKGAPRKSGYYFAQQFNFHGIDRVGYTGLQPRPDNRRRQVVHAAFSSFQNGTTTNHRNCHPGADGGPGVSCALDLLGDYSHLCTITVENTGDTTWKGTLLDTVTGQSHVIGEWTLPSSAGKMLNGQAGFVEYYNWNDGTTNHDCSTQPFTQVFFGNPTSKTKGASGGKITSVYEAGECVMKLNLKATQTGKGYQIQAGFK</sequence>
<comment type="caution">
    <text evidence="2">The sequence shown here is derived from an EMBL/GenBank/DDBJ whole genome shotgun (WGS) entry which is preliminary data.</text>
</comment>
<keyword evidence="1" id="KW-0732">Signal</keyword>
<evidence type="ECO:0000313" key="3">
    <source>
        <dbReference type="Proteomes" id="UP000573603"/>
    </source>
</evidence>
<proteinExistence type="predicted"/>
<evidence type="ECO:0000256" key="1">
    <source>
        <dbReference type="SAM" id="SignalP"/>
    </source>
</evidence>
<organism evidence="2 3">
    <name type="scientific">Fusarium anthophilum</name>
    <dbReference type="NCBI Taxonomy" id="48485"/>
    <lineage>
        <taxon>Eukaryota</taxon>
        <taxon>Fungi</taxon>
        <taxon>Dikarya</taxon>
        <taxon>Ascomycota</taxon>
        <taxon>Pezizomycotina</taxon>
        <taxon>Sordariomycetes</taxon>
        <taxon>Hypocreomycetidae</taxon>
        <taxon>Hypocreales</taxon>
        <taxon>Nectriaceae</taxon>
        <taxon>Fusarium</taxon>
        <taxon>Fusarium fujikuroi species complex</taxon>
    </lineage>
</organism>
<dbReference type="AlphaFoldDB" id="A0A8H5DWZ1"/>
<protein>
    <submittedName>
        <fullName evidence="2">Uncharacterized protein</fullName>
    </submittedName>
</protein>